<dbReference type="GO" id="GO:0008270">
    <property type="term" value="F:zinc ion binding"/>
    <property type="evidence" value="ECO:0007669"/>
    <property type="project" value="UniProtKB-KW"/>
</dbReference>
<dbReference type="Pfam" id="PF17170">
    <property type="entry name" value="DUF5128"/>
    <property type="match status" value="1"/>
</dbReference>
<reference evidence="2" key="1">
    <citation type="submission" date="2016-11" db="EMBL/GenBank/DDBJ databases">
        <authorList>
            <person name="Varghese N."/>
            <person name="Submissions S."/>
        </authorList>
    </citation>
    <scope>NUCLEOTIDE SEQUENCE [LARGE SCALE GENOMIC DNA]</scope>
    <source>
        <strain evidence="2">DSM 22212</strain>
    </source>
</reference>
<organism evidence="1 2">
    <name type="scientific">Rhodothermus profundi</name>
    <dbReference type="NCBI Taxonomy" id="633813"/>
    <lineage>
        <taxon>Bacteria</taxon>
        <taxon>Pseudomonadati</taxon>
        <taxon>Rhodothermota</taxon>
        <taxon>Rhodothermia</taxon>
        <taxon>Rhodothermales</taxon>
        <taxon>Rhodothermaceae</taxon>
        <taxon>Rhodothermus</taxon>
    </lineage>
</organism>
<evidence type="ECO:0000313" key="2">
    <source>
        <dbReference type="Proteomes" id="UP000185812"/>
    </source>
</evidence>
<sequence length="365" mass="42390">MYASFRKWCIVSAVLVAIAACRSKEQAGTVRQHPDRARFTFSEISTWQQVQENEKINRLIGRLKTAKRRWHVGGWGESDPWTLFGEIGDVAQDRKGRIFVLDKENTVVRVFSSDGSYLFSIGGKGEGPGEFLYPEWLELDDYDTLYVTDRRRKIEVFVPAETGYAYYRTILLPITPSGGLCVNDSSLFISQHTSWRDSLIYHLNKQGDLIGKFGNIDYMTENRLVRMFITRNYIVCDFKKQRIFLVYRNAPLIQIYKTDGNLIDQIWIENLPLTGFEEQSDGGIFVASDGIRLANIHFLNDKLISTYMTLKSWKIQKLFGYIFDLDTKQYHLIDSIGVSRIRYIDDHIMIAEDYDEVPNISYYTY</sequence>
<keyword evidence="2" id="KW-1185">Reference proteome</keyword>
<dbReference type="PANTHER" id="PTHR24104">
    <property type="entry name" value="E3 UBIQUITIN-PROTEIN LIGASE NHLRC1-RELATED"/>
    <property type="match status" value="1"/>
</dbReference>
<dbReference type="SUPFAM" id="SSF63829">
    <property type="entry name" value="Calcium-dependent phosphotriesterase"/>
    <property type="match status" value="1"/>
</dbReference>
<accession>A0A1M6TL36</accession>
<dbReference type="PROSITE" id="PS51257">
    <property type="entry name" value="PROKAR_LIPOPROTEIN"/>
    <property type="match status" value="1"/>
</dbReference>
<dbReference type="PANTHER" id="PTHR24104:SF25">
    <property type="entry name" value="PROTEIN LIN-41"/>
    <property type="match status" value="1"/>
</dbReference>
<dbReference type="STRING" id="633813.SAMN04488087_1444"/>
<proteinExistence type="predicted"/>
<protein>
    <recommendedName>
        <fullName evidence="3">6-bladed beta-propeller</fullName>
    </recommendedName>
</protein>
<dbReference type="Gene3D" id="2.120.10.30">
    <property type="entry name" value="TolB, C-terminal domain"/>
    <property type="match status" value="1"/>
</dbReference>
<dbReference type="EMBL" id="FRAU01000004">
    <property type="protein sequence ID" value="SHK57782.1"/>
    <property type="molecule type" value="Genomic_DNA"/>
</dbReference>
<dbReference type="RefSeq" id="WP_072715304.1">
    <property type="nucleotide sequence ID" value="NZ_FRAU01000004.1"/>
</dbReference>
<dbReference type="Proteomes" id="UP000185812">
    <property type="component" value="Unassembled WGS sequence"/>
</dbReference>
<dbReference type="InterPro" id="IPR011042">
    <property type="entry name" value="6-blade_b-propeller_TolB-like"/>
</dbReference>
<gene>
    <name evidence="1" type="ORF">SAMN04488087_1444</name>
</gene>
<dbReference type="OrthoDB" id="820429at2"/>
<dbReference type="InterPro" id="IPR050952">
    <property type="entry name" value="TRIM-NHL_E3_ligases"/>
</dbReference>
<name>A0A1M6TL36_9BACT</name>
<evidence type="ECO:0000313" key="1">
    <source>
        <dbReference type="EMBL" id="SHK57782.1"/>
    </source>
</evidence>
<evidence type="ECO:0008006" key="3">
    <source>
        <dbReference type="Google" id="ProtNLM"/>
    </source>
</evidence>
<dbReference type="AlphaFoldDB" id="A0A1M6TL36"/>